<keyword evidence="6" id="KW-1185">Reference proteome</keyword>
<reference evidence="5" key="1">
    <citation type="submission" date="2023-03" db="EMBL/GenBank/DDBJ databases">
        <title>Mating type loci evolution in Malassezia.</title>
        <authorList>
            <person name="Coelho M.A."/>
        </authorList>
    </citation>
    <scope>NUCLEOTIDE SEQUENCE</scope>
    <source>
        <strain evidence="5">CBS 9431</strain>
    </source>
</reference>
<evidence type="ECO:0000259" key="4">
    <source>
        <dbReference type="PROSITE" id="PS50405"/>
    </source>
</evidence>
<dbReference type="InterPro" id="IPR036249">
    <property type="entry name" value="Thioredoxin-like_sf"/>
</dbReference>
<dbReference type="EMBL" id="CP119958">
    <property type="protein sequence ID" value="WFD38156.1"/>
    <property type="molecule type" value="Genomic_DNA"/>
</dbReference>
<dbReference type="SUPFAM" id="SSF47616">
    <property type="entry name" value="GST C-terminal domain-like"/>
    <property type="match status" value="1"/>
</dbReference>
<accession>A0AAF0F1L5</accession>
<dbReference type="RefSeq" id="XP_060121053.1">
    <property type="nucleotide sequence ID" value="XM_060265070.1"/>
</dbReference>
<evidence type="ECO:0000313" key="5">
    <source>
        <dbReference type="EMBL" id="WFD38156.1"/>
    </source>
</evidence>
<dbReference type="PANTHER" id="PTHR44051:SF14">
    <property type="entry name" value="GLUTATHIONE S-TRANSFERASE II"/>
    <property type="match status" value="1"/>
</dbReference>
<dbReference type="InterPro" id="IPR010987">
    <property type="entry name" value="Glutathione-S-Trfase_C-like"/>
</dbReference>
<dbReference type="PANTHER" id="PTHR44051">
    <property type="entry name" value="GLUTATHIONE S-TRANSFERASE-RELATED"/>
    <property type="match status" value="1"/>
</dbReference>
<comment type="similarity">
    <text evidence="1 2">Belongs to the GST superfamily.</text>
</comment>
<evidence type="ECO:0000313" key="6">
    <source>
        <dbReference type="Proteomes" id="UP001217754"/>
    </source>
</evidence>
<dbReference type="SUPFAM" id="SSF52833">
    <property type="entry name" value="Thioredoxin-like"/>
    <property type="match status" value="1"/>
</dbReference>
<dbReference type="InterPro" id="IPR040079">
    <property type="entry name" value="Glutathione_S-Trfase"/>
</dbReference>
<keyword evidence="5" id="KW-0808">Transferase</keyword>
<dbReference type="InterPro" id="IPR004045">
    <property type="entry name" value="Glutathione_S-Trfase_N"/>
</dbReference>
<feature type="domain" description="GST C-terminal" evidence="4">
    <location>
        <begin position="81"/>
        <end position="216"/>
    </location>
</feature>
<evidence type="ECO:0000256" key="1">
    <source>
        <dbReference type="ARBA" id="ARBA00007409"/>
    </source>
</evidence>
<dbReference type="Pfam" id="PF00043">
    <property type="entry name" value="GST_C"/>
    <property type="match status" value="1"/>
</dbReference>
<feature type="domain" description="GST N-terminal" evidence="3">
    <location>
        <begin position="1"/>
        <end position="75"/>
    </location>
</feature>
<dbReference type="SFLD" id="SFLDS00019">
    <property type="entry name" value="Glutathione_Transferase_(cytos"/>
    <property type="match status" value="1"/>
</dbReference>
<dbReference type="InterPro" id="IPR004046">
    <property type="entry name" value="GST_C"/>
</dbReference>
<dbReference type="EC" id="2.5.1.18" evidence="5"/>
<protein>
    <submittedName>
        <fullName evidence="5">Glutathione transferase</fullName>
        <ecNumber evidence="5">2.5.1.18</ecNumber>
    </submittedName>
</protein>
<organism evidence="5 6">
    <name type="scientific">Malassezia japonica</name>
    <dbReference type="NCBI Taxonomy" id="223818"/>
    <lineage>
        <taxon>Eukaryota</taxon>
        <taxon>Fungi</taxon>
        <taxon>Dikarya</taxon>
        <taxon>Basidiomycota</taxon>
        <taxon>Ustilaginomycotina</taxon>
        <taxon>Malasseziomycetes</taxon>
        <taxon>Malasseziales</taxon>
        <taxon>Malasseziaceae</taxon>
        <taxon>Malassezia</taxon>
    </lineage>
</organism>
<sequence length="216" mass="24482">MKVGALLDELKLDYEVKGVDFGSDEKEKGVKGENYLAICANGRTPTLIDHKNNDFTVWESGAILQYLVDKYDTEGKYAGKTAEEKATVNQWLFFQVSGHSPVQGNLYFSQVYWKNAFGEDAPETVVKRFNNELHRVLSVYEEQLKKQTEKNGASNAWLALDRPTIADFSAFVWLGILSHFGDKLGVDLAKFPHVAKYIQLAESLDSVKEMRKRVQH</sequence>
<dbReference type="PROSITE" id="PS50404">
    <property type="entry name" value="GST_NTER"/>
    <property type="match status" value="1"/>
</dbReference>
<proteinExistence type="inferred from homology"/>
<dbReference type="GeneID" id="85224753"/>
<gene>
    <name evidence="5" type="ORF">MJAP1_001104</name>
</gene>
<dbReference type="AlphaFoldDB" id="A0AAF0F1L5"/>
<evidence type="ECO:0000256" key="2">
    <source>
        <dbReference type="RuleBase" id="RU003494"/>
    </source>
</evidence>
<dbReference type="Pfam" id="PF02798">
    <property type="entry name" value="GST_N"/>
    <property type="match status" value="1"/>
</dbReference>
<dbReference type="PROSITE" id="PS50405">
    <property type="entry name" value="GST_CTER"/>
    <property type="match status" value="1"/>
</dbReference>
<evidence type="ECO:0000259" key="3">
    <source>
        <dbReference type="PROSITE" id="PS50404"/>
    </source>
</evidence>
<dbReference type="CDD" id="cd03048">
    <property type="entry name" value="GST_N_Ure2p_like"/>
    <property type="match status" value="1"/>
</dbReference>
<name>A0AAF0F1L5_9BASI</name>
<dbReference type="InterPro" id="IPR036282">
    <property type="entry name" value="Glutathione-S-Trfase_C_sf"/>
</dbReference>
<dbReference type="SFLD" id="SFLDG00358">
    <property type="entry name" value="Main_(cytGST)"/>
    <property type="match status" value="1"/>
</dbReference>
<dbReference type="Proteomes" id="UP001217754">
    <property type="component" value="Chromosome 1"/>
</dbReference>
<dbReference type="Gene3D" id="1.20.1050.130">
    <property type="match status" value="1"/>
</dbReference>
<dbReference type="GO" id="GO:0004364">
    <property type="term" value="F:glutathione transferase activity"/>
    <property type="evidence" value="ECO:0007669"/>
    <property type="project" value="UniProtKB-EC"/>
</dbReference>